<dbReference type="HOGENOM" id="CLU_3199051_0_0_6"/>
<protein>
    <submittedName>
        <fullName evidence="1">Uncharacterized protein</fullName>
    </submittedName>
</protein>
<proteinExistence type="predicted"/>
<evidence type="ECO:0000313" key="1">
    <source>
        <dbReference type="EMBL" id="ACT06387.1"/>
    </source>
</evidence>
<dbReference type="KEGG" id="dze:Dd1591_1532"/>
<organism evidence="1 2">
    <name type="scientific">Dickeya chrysanthemi (strain Ech1591)</name>
    <name type="common">Dickeya zeae (strain Ech1591)</name>
    <dbReference type="NCBI Taxonomy" id="561229"/>
    <lineage>
        <taxon>Bacteria</taxon>
        <taxon>Pseudomonadati</taxon>
        <taxon>Pseudomonadota</taxon>
        <taxon>Gammaproteobacteria</taxon>
        <taxon>Enterobacterales</taxon>
        <taxon>Pectobacteriaceae</taxon>
        <taxon>Dickeya</taxon>
    </lineage>
</organism>
<name>C6CF37_DICC1</name>
<dbReference type="EMBL" id="CP001655">
    <property type="protein sequence ID" value="ACT06387.1"/>
    <property type="molecule type" value="Genomic_DNA"/>
</dbReference>
<accession>C6CF37</accession>
<dbReference type="Proteomes" id="UP000002735">
    <property type="component" value="Chromosome"/>
</dbReference>
<gene>
    <name evidence="1" type="ordered locus">Dd1591_1532</name>
</gene>
<dbReference type="AlphaFoldDB" id="C6CF37"/>
<sequence>MDNVGLRYITQIAVGLHVHITIHVCDYKSMAARWDWLISEKRQFR</sequence>
<reference evidence="1 2" key="1">
    <citation type="submission" date="2009-06" db="EMBL/GenBank/DDBJ databases">
        <title>Complete sequence of Dickeya zeae Ech1591.</title>
        <authorList>
            <consortium name="US DOE Joint Genome Institute"/>
            <person name="Lucas S."/>
            <person name="Copeland A."/>
            <person name="Lapidus A."/>
            <person name="Glavina del Rio T."/>
            <person name="Tice H."/>
            <person name="Bruce D."/>
            <person name="Goodwin L."/>
            <person name="Pitluck S."/>
            <person name="Chertkov O."/>
            <person name="Brettin T."/>
            <person name="Detter J.C."/>
            <person name="Han C."/>
            <person name="Larimer F."/>
            <person name="Land M."/>
            <person name="Hauser L."/>
            <person name="Kyrpides N."/>
            <person name="Ovchinnikova G."/>
            <person name="Balakrishnan V."/>
            <person name="Glasner J."/>
            <person name="Perna N.T."/>
        </authorList>
    </citation>
    <scope>NUCLEOTIDE SEQUENCE [LARGE SCALE GENOMIC DNA]</scope>
    <source>
        <strain evidence="1 2">Ech1591</strain>
    </source>
</reference>
<evidence type="ECO:0000313" key="2">
    <source>
        <dbReference type="Proteomes" id="UP000002735"/>
    </source>
</evidence>